<keyword evidence="8" id="KW-1185">Reference proteome</keyword>
<evidence type="ECO:0000256" key="5">
    <source>
        <dbReference type="SAM" id="SignalP"/>
    </source>
</evidence>
<proteinExistence type="predicted"/>
<evidence type="ECO:0000313" key="8">
    <source>
        <dbReference type="Proteomes" id="UP001431010"/>
    </source>
</evidence>
<dbReference type="PROSITE" id="PS51007">
    <property type="entry name" value="CYTC"/>
    <property type="match status" value="1"/>
</dbReference>
<dbReference type="InterPro" id="IPR009056">
    <property type="entry name" value="Cyt_c-like_dom"/>
</dbReference>
<name>A0ABY3R689_9BRAD</name>
<evidence type="ECO:0000259" key="6">
    <source>
        <dbReference type="PROSITE" id="PS51007"/>
    </source>
</evidence>
<dbReference type="Gene3D" id="1.10.760.10">
    <property type="entry name" value="Cytochrome c-like domain"/>
    <property type="match status" value="1"/>
</dbReference>
<sequence length="101" mass="10956">MPRAIAFSVVLLILMAAPAAAEDLDHGRQLAERWCAECHAVGAQPTKFRRARPFVAIAAKESLTMDMLTKFLLLPHATMANNPLGPADAADLATYILSLRK</sequence>
<keyword evidence="1 4" id="KW-0349">Heme</keyword>
<keyword evidence="3 4" id="KW-0408">Iron</keyword>
<keyword evidence="2 4" id="KW-0479">Metal-binding</keyword>
<accession>A0ABY3R689</accession>
<evidence type="ECO:0000256" key="3">
    <source>
        <dbReference type="ARBA" id="ARBA00023004"/>
    </source>
</evidence>
<gene>
    <name evidence="7" type="ORF">LQG66_26725</name>
</gene>
<evidence type="ECO:0000256" key="1">
    <source>
        <dbReference type="ARBA" id="ARBA00022617"/>
    </source>
</evidence>
<dbReference type="Proteomes" id="UP001431010">
    <property type="component" value="Chromosome"/>
</dbReference>
<evidence type="ECO:0000313" key="7">
    <source>
        <dbReference type="EMBL" id="UFZ02836.1"/>
    </source>
</evidence>
<dbReference type="EMBL" id="CP088156">
    <property type="protein sequence ID" value="UFZ02836.1"/>
    <property type="molecule type" value="Genomic_DNA"/>
</dbReference>
<keyword evidence="5" id="KW-0732">Signal</keyword>
<dbReference type="InterPro" id="IPR036909">
    <property type="entry name" value="Cyt_c-like_dom_sf"/>
</dbReference>
<feature type="chain" id="PRO_5046446456" evidence="5">
    <location>
        <begin position="22"/>
        <end position="101"/>
    </location>
</feature>
<reference evidence="7" key="1">
    <citation type="journal article" date="2024" name="Antonie Van Leeuwenhoek">
        <title>Bradyrhizobium ontarionense sp. nov., a novel bacterial symbiont isolated from Aeschynomene indica (Indian jointvetch), harbours photosynthesis, nitrogen fixation and nitrous oxide (N2O) reductase genes.</title>
        <authorList>
            <person name="Bromfield E.S.P."/>
            <person name="Cloutier S."/>
        </authorList>
    </citation>
    <scope>NUCLEOTIDE SEQUENCE</scope>
    <source>
        <strain evidence="7">A19</strain>
    </source>
</reference>
<dbReference type="Pfam" id="PF00034">
    <property type="entry name" value="Cytochrom_C"/>
    <property type="match status" value="1"/>
</dbReference>
<feature type="signal peptide" evidence="5">
    <location>
        <begin position="1"/>
        <end position="21"/>
    </location>
</feature>
<protein>
    <submittedName>
        <fullName evidence="7">Cytochrome c</fullName>
    </submittedName>
</protein>
<evidence type="ECO:0000256" key="4">
    <source>
        <dbReference type="PROSITE-ProRule" id="PRU00433"/>
    </source>
</evidence>
<feature type="domain" description="Cytochrome c" evidence="6">
    <location>
        <begin position="22"/>
        <end position="100"/>
    </location>
</feature>
<evidence type="ECO:0000256" key="2">
    <source>
        <dbReference type="ARBA" id="ARBA00022723"/>
    </source>
</evidence>
<dbReference type="RefSeq" id="WP_231318622.1">
    <property type="nucleotide sequence ID" value="NZ_CP088156.1"/>
</dbReference>
<organism evidence="7 8">
    <name type="scientific">Bradyrhizobium ontarionense</name>
    <dbReference type="NCBI Taxonomy" id="2898149"/>
    <lineage>
        <taxon>Bacteria</taxon>
        <taxon>Pseudomonadati</taxon>
        <taxon>Pseudomonadota</taxon>
        <taxon>Alphaproteobacteria</taxon>
        <taxon>Hyphomicrobiales</taxon>
        <taxon>Nitrobacteraceae</taxon>
        <taxon>Bradyrhizobium</taxon>
    </lineage>
</organism>
<dbReference type="SUPFAM" id="SSF46626">
    <property type="entry name" value="Cytochrome c"/>
    <property type="match status" value="1"/>
</dbReference>